<evidence type="ECO:0000256" key="9">
    <source>
        <dbReference type="ARBA" id="ARBA00023163"/>
    </source>
</evidence>
<comment type="subcellular location">
    <subcellularLocation>
        <location evidence="1">Nucleus</location>
    </subcellularLocation>
</comment>
<keyword evidence="8 11" id="KW-0103">Bromodomain</keyword>
<feature type="compositionally biased region" description="Low complexity" evidence="13">
    <location>
        <begin position="279"/>
        <end position="298"/>
    </location>
</feature>
<dbReference type="CDD" id="cd15545">
    <property type="entry name" value="PHD_BAZ2A_like"/>
    <property type="match status" value="1"/>
</dbReference>
<dbReference type="PRINTS" id="PR00503">
    <property type="entry name" value="BROMODOMAIN"/>
</dbReference>
<feature type="compositionally biased region" description="Basic residues" evidence="13">
    <location>
        <begin position="252"/>
        <end position="264"/>
    </location>
</feature>
<evidence type="ECO:0000256" key="1">
    <source>
        <dbReference type="ARBA" id="ARBA00004123"/>
    </source>
</evidence>
<dbReference type="SMART" id="SM00297">
    <property type="entry name" value="BROMO"/>
    <property type="match status" value="1"/>
</dbReference>
<dbReference type="SUPFAM" id="SSF47370">
    <property type="entry name" value="Bromodomain"/>
    <property type="match status" value="1"/>
</dbReference>
<feature type="domain" description="Bromo" evidence="14">
    <location>
        <begin position="398"/>
        <end position="468"/>
    </location>
</feature>
<dbReference type="PROSITE" id="PS00633">
    <property type="entry name" value="BROMODOMAIN_1"/>
    <property type="match status" value="1"/>
</dbReference>
<evidence type="ECO:0000256" key="5">
    <source>
        <dbReference type="ARBA" id="ARBA00022833"/>
    </source>
</evidence>
<keyword evidence="4 12" id="KW-0863">Zinc-finger</keyword>
<dbReference type="Gene3D" id="1.20.920.10">
    <property type="entry name" value="Bromodomain-like"/>
    <property type="match status" value="1"/>
</dbReference>
<dbReference type="PROSITE" id="PS50016">
    <property type="entry name" value="ZF_PHD_2"/>
    <property type="match status" value="2"/>
</dbReference>
<dbReference type="GO" id="GO:0008270">
    <property type="term" value="F:zinc ion binding"/>
    <property type="evidence" value="ECO:0007669"/>
    <property type="project" value="UniProtKB-KW"/>
</dbReference>
<organism evidence="16 17">
    <name type="scientific">Papilio xuthus</name>
    <name type="common">Asian swallowtail butterfly</name>
    <dbReference type="NCBI Taxonomy" id="66420"/>
    <lineage>
        <taxon>Eukaryota</taxon>
        <taxon>Metazoa</taxon>
        <taxon>Ecdysozoa</taxon>
        <taxon>Arthropoda</taxon>
        <taxon>Hexapoda</taxon>
        <taxon>Insecta</taxon>
        <taxon>Pterygota</taxon>
        <taxon>Neoptera</taxon>
        <taxon>Endopterygota</taxon>
        <taxon>Lepidoptera</taxon>
        <taxon>Glossata</taxon>
        <taxon>Ditrysia</taxon>
        <taxon>Papilionoidea</taxon>
        <taxon>Papilionidae</taxon>
        <taxon>Papilioninae</taxon>
        <taxon>Papilio</taxon>
    </lineage>
</organism>
<dbReference type="Pfam" id="PF00628">
    <property type="entry name" value="PHD"/>
    <property type="match status" value="2"/>
</dbReference>
<evidence type="ECO:0000313" key="16">
    <source>
        <dbReference type="EMBL" id="KPI96552.1"/>
    </source>
</evidence>
<feature type="domain" description="PHD-type" evidence="15">
    <location>
        <begin position="102"/>
        <end position="152"/>
    </location>
</feature>
<keyword evidence="5" id="KW-0862">Zinc</keyword>
<evidence type="ECO:0000256" key="4">
    <source>
        <dbReference type="ARBA" id="ARBA00022771"/>
    </source>
</evidence>
<keyword evidence="3" id="KW-0479">Metal-binding</keyword>
<evidence type="ECO:0000256" key="7">
    <source>
        <dbReference type="ARBA" id="ARBA00023054"/>
    </source>
</evidence>
<evidence type="ECO:0000313" key="17">
    <source>
        <dbReference type="Proteomes" id="UP000053268"/>
    </source>
</evidence>
<dbReference type="SUPFAM" id="SSF57903">
    <property type="entry name" value="FYVE/PHD zinc finger"/>
    <property type="match status" value="2"/>
</dbReference>
<dbReference type="SMART" id="SM00249">
    <property type="entry name" value="PHD"/>
    <property type="match status" value="2"/>
</dbReference>
<dbReference type="InterPro" id="IPR019787">
    <property type="entry name" value="Znf_PHD-finger"/>
</dbReference>
<evidence type="ECO:0000256" key="11">
    <source>
        <dbReference type="PROSITE-ProRule" id="PRU00035"/>
    </source>
</evidence>
<evidence type="ECO:0000256" key="6">
    <source>
        <dbReference type="ARBA" id="ARBA00023015"/>
    </source>
</evidence>
<dbReference type="PROSITE" id="PS50014">
    <property type="entry name" value="BROMODOMAIN_2"/>
    <property type="match status" value="1"/>
</dbReference>
<dbReference type="InterPro" id="IPR001487">
    <property type="entry name" value="Bromodomain"/>
</dbReference>
<dbReference type="InterPro" id="IPR001965">
    <property type="entry name" value="Znf_PHD"/>
</dbReference>
<dbReference type="InterPro" id="IPR036427">
    <property type="entry name" value="Bromodomain-like_sf"/>
</dbReference>
<feature type="region of interest" description="Disordered" evidence="13">
    <location>
        <begin position="208"/>
        <end position="233"/>
    </location>
</feature>
<keyword evidence="6" id="KW-0805">Transcription regulation</keyword>
<feature type="compositionally biased region" description="Polar residues" evidence="13">
    <location>
        <begin position="42"/>
        <end position="54"/>
    </location>
</feature>
<accession>A0A194PTB3</accession>
<feature type="compositionally biased region" description="Basic residues" evidence="13">
    <location>
        <begin position="208"/>
        <end position="219"/>
    </location>
</feature>
<evidence type="ECO:0000256" key="12">
    <source>
        <dbReference type="PROSITE-ProRule" id="PRU00146"/>
    </source>
</evidence>
<keyword evidence="17" id="KW-1185">Reference proteome</keyword>
<keyword evidence="9" id="KW-0804">Transcription</keyword>
<protein>
    <submittedName>
        <fullName evidence="16">Bromodomain adjacent to zinc finger domain protein 2B</fullName>
    </submittedName>
</protein>
<proteinExistence type="inferred from homology"/>
<reference evidence="16 17" key="1">
    <citation type="journal article" date="2015" name="Nat. Commun.">
        <title>Outbred genome sequencing and CRISPR/Cas9 gene editing in butterflies.</title>
        <authorList>
            <person name="Li X."/>
            <person name="Fan D."/>
            <person name="Zhang W."/>
            <person name="Liu G."/>
            <person name="Zhang L."/>
            <person name="Zhao L."/>
            <person name="Fang X."/>
            <person name="Chen L."/>
            <person name="Dong Y."/>
            <person name="Chen Y."/>
            <person name="Ding Y."/>
            <person name="Zhao R."/>
            <person name="Feng M."/>
            <person name="Zhu Y."/>
            <person name="Feng Y."/>
            <person name="Jiang X."/>
            <person name="Zhu D."/>
            <person name="Xiang H."/>
            <person name="Feng X."/>
            <person name="Li S."/>
            <person name="Wang J."/>
            <person name="Zhang G."/>
            <person name="Kronforst M.R."/>
            <person name="Wang W."/>
        </authorList>
    </citation>
    <scope>NUCLEOTIDE SEQUENCE [LARGE SCALE GENOMIC DNA]</scope>
    <source>
        <strain evidence="16">Ya'a_city_454_Px</strain>
        <tissue evidence="16">Whole body</tissue>
    </source>
</reference>
<evidence type="ECO:0000256" key="2">
    <source>
        <dbReference type="ARBA" id="ARBA00007444"/>
    </source>
</evidence>
<comment type="similarity">
    <text evidence="2">Belongs to the WAL family.</text>
</comment>
<feature type="compositionally biased region" description="Basic and acidic residues" evidence="13">
    <location>
        <begin position="302"/>
        <end position="312"/>
    </location>
</feature>
<dbReference type="GO" id="GO:0000785">
    <property type="term" value="C:chromatin"/>
    <property type="evidence" value="ECO:0007669"/>
    <property type="project" value="TreeGrafter"/>
</dbReference>
<gene>
    <name evidence="16" type="ORF">RR46_12582</name>
</gene>
<dbReference type="Pfam" id="PF00439">
    <property type="entry name" value="Bromodomain"/>
    <property type="match status" value="1"/>
</dbReference>
<dbReference type="PANTHER" id="PTHR45915:SF2">
    <property type="entry name" value="TOUTATIS, ISOFORM E"/>
    <property type="match status" value="1"/>
</dbReference>
<dbReference type="InterPro" id="IPR011011">
    <property type="entry name" value="Znf_FYVE_PHD"/>
</dbReference>
<dbReference type="Proteomes" id="UP000053268">
    <property type="component" value="Unassembled WGS sequence"/>
</dbReference>
<keyword evidence="10" id="KW-0539">Nucleus</keyword>
<feature type="domain" description="PHD-type" evidence="15">
    <location>
        <begin position="156"/>
        <end position="205"/>
    </location>
</feature>
<dbReference type="EMBL" id="KQ459593">
    <property type="protein sequence ID" value="KPI96552.1"/>
    <property type="molecule type" value="Genomic_DNA"/>
</dbReference>
<dbReference type="GO" id="GO:0005634">
    <property type="term" value="C:nucleus"/>
    <property type="evidence" value="ECO:0007669"/>
    <property type="project" value="UniProtKB-SubCell"/>
</dbReference>
<dbReference type="PANTHER" id="PTHR45915">
    <property type="entry name" value="TRANSCRIPTION INTERMEDIARY FACTOR"/>
    <property type="match status" value="1"/>
</dbReference>
<evidence type="ECO:0000256" key="3">
    <source>
        <dbReference type="ARBA" id="ARBA00022723"/>
    </source>
</evidence>
<dbReference type="InterPro" id="IPR013083">
    <property type="entry name" value="Znf_RING/FYVE/PHD"/>
</dbReference>
<sequence>MLGNVNISLTGLTRGRFTGVSVCLVISSTEVTLGAILHGERGNSSVTSPQNTETSETKDNKGIARGLTTWREAVARCNTSAQLAMMLQALEAAIAWDKSILKANCQFCLSGDNEDQLLLCDGCDKGYHTYCFKPRMEKIPEGDWYCWECVNKARGERVCIVCGGAASGRTIPCALCVRAYHQDCHYPPLHKNPRGKWYCSHCISRAPPKKPRNTKKRDNKHKDNSIDLDQSMVPRLNPRGKWYCSHCISRAPPKKPRNTKKRDNKHKDNSIDLDQSMVPSPAASQASTSTTAEECAPSVLHTPEKHDERDETLTEPENGLNHHPVAELSEEGPPPEKRRALSVGSNGAVQHDDTDHMDVDDINSENVPLLSRAKKEKTSAKKQLKELQFCKTLLSEMECHEHAWPFLMPVNTKHLPQYRKVIKCPMDLSTIKRKLHDGTYKCKEEFASDVRLIFSNCEVFNEDDSPVGRAGHSMRQFFDARWPHV</sequence>
<dbReference type="AlphaFoldDB" id="A0A194PTB3"/>
<evidence type="ECO:0000256" key="8">
    <source>
        <dbReference type="ARBA" id="ARBA00023117"/>
    </source>
</evidence>
<feature type="compositionally biased region" description="Basic and acidic residues" evidence="13">
    <location>
        <begin position="350"/>
        <end position="359"/>
    </location>
</feature>
<evidence type="ECO:0000256" key="13">
    <source>
        <dbReference type="SAM" id="MobiDB-lite"/>
    </source>
</evidence>
<feature type="region of interest" description="Disordered" evidence="13">
    <location>
        <begin position="247"/>
        <end position="361"/>
    </location>
</feature>
<dbReference type="Gene3D" id="3.30.40.10">
    <property type="entry name" value="Zinc/RING finger domain, C3HC4 (zinc finger)"/>
    <property type="match status" value="2"/>
</dbReference>
<dbReference type="InterPro" id="IPR018359">
    <property type="entry name" value="Bromodomain_CS"/>
</dbReference>
<name>A0A194PTB3_PAPXU</name>
<feature type="region of interest" description="Disordered" evidence="13">
    <location>
        <begin position="42"/>
        <end position="62"/>
    </location>
</feature>
<keyword evidence="7" id="KW-0175">Coiled coil</keyword>
<evidence type="ECO:0000256" key="10">
    <source>
        <dbReference type="ARBA" id="ARBA00023242"/>
    </source>
</evidence>
<dbReference type="STRING" id="66420.A0A194PTB3"/>
<evidence type="ECO:0000259" key="14">
    <source>
        <dbReference type="PROSITE" id="PS50014"/>
    </source>
</evidence>
<evidence type="ECO:0000259" key="15">
    <source>
        <dbReference type="PROSITE" id="PS50016"/>
    </source>
</evidence>
<dbReference type="FunFam" id="3.30.40.10:FF:000199">
    <property type="entry name" value="Bromodomain adjacent to zinc finger domain 2B"/>
    <property type="match status" value="1"/>
</dbReference>